<proteinExistence type="predicted"/>
<feature type="transmembrane region" description="Helical" evidence="6">
    <location>
        <begin position="312"/>
        <end position="329"/>
    </location>
</feature>
<dbReference type="EMBL" id="JBIRWM010000003">
    <property type="protein sequence ID" value="MFI2155736.1"/>
    <property type="molecule type" value="Genomic_DNA"/>
</dbReference>
<evidence type="ECO:0000256" key="3">
    <source>
        <dbReference type="ARBA" id="ARBA00022692"/>
    </source>
</evidence>
<feature type="transmembrane region" description="Helical" evidence="6">
    <location>
        <begin position="284"/>
        <end position="306"/>
    </location>
</feature>
<dbReference type="RefSeq" id="WP_237280738.1">
    <property type="nucleotide sequence ID" value="NZ_JBIBBL010000004.1"/>
</dbReference>
<dbReference type="Gene3D" id="1.20.1250.20">
    <property type="entry name" value="MFS general substrate transporter like domains"/>
    <property type="match status" value="1"/>
</dbReference>
<dbReference type="PANTHER" id="PTHR23513">
    <property type="entry name" value="INTEGRAL MEMBRANE EFFLUX PROTEIN-RELATED"/>
    <property type="match status" value="1"/>
</dbReference>
<feature type="domain" description="Major facilitator superfamily (MFS) profile" evidence="7">
    <location>
        <begin position="9"/>
        <end position="398"/>
    </location>
</feature>
<feature type="transmembrane region" description="Helical" evidence="6">
    <location>
        <begin position="24"/>
        <end position="44"/>
    </location>
</feature>
<evidence type="ECO:0000256" key="5">
    <source>
        <dbReference type="ARBA" id="ARBA00023136"/>
    </source>
</evidence>
<gene>
    <name evidence="8" type="ORF">ACH49L_08575</name>
</gene>
<feature type="transmembrane region" description="Helical" evidence="6">
    <location>
        <begin position="374"/>
        <end position="394"/>
    </location>
</feature>
<dbReference type="InterPro" id="IPR020846">
    <property type="entry name" value="MFS_dom"/>
</dbReference>
<dbReference type="Proteomes" id="UP001611397">
    <property type="component" value="Unassembled WGS sequence"/>
</dbReference>
<keyword evidence="5 6" id="KW-0472">Membrane</keyword>
<feature type="transmembrane region" description="Helical" evidence="6">
    <location>
        <begin position="147"/>
        <end position="167"/>
    </location>
</feature>
<dbReference type="PROSITE" id="PS50850">
    <property type="entry name" value="MFS"/>
    <property type="match status" value="1"/>
</dbReference>
<feature type="transmembrane region" description="Helical" evidence="6">
    <location>
        <begin position="260"/>
        <end position="277"/>
    </location>
</feature>
<accession>A0ABW7V563</accession>
<feature type="transmembrane region" description="Helical" evidence="6">
    <location>
        <begin position="80"/>
        <end position="100"/>
    </location>
</feature>
<protein>
    <submittedName>
        <fullName evidence="8">MFS transporter</fullName>
    </submittedName>
</protein>
<comment type="caution">
    <text evidence="8">The sequence shown here is derived from an EMBL/GenBank/DDBJ whole genome shotgun (WGS) entry which is preliminary data.</text>
</comment>
<name>A0ABW7V563_STROI</name>
<dbReference type="PANTHER" id="PTHR23513:SF11">
    <property type="entry name" value="STAPHYLOFERRIN A TRANSPORTER"/>
    <property type="match status" value="1"/>
</dbReference>
<feature type="transmembrane region" description="Helical" evidence="6">
    <location>
        <begin position="106"/>
        <end position="135"/>
    </location>
</feature>
<dbReference type="Pfam" id="PF07690">
    <property type="entry name" value="MFS_1"/>
    <property type="match status" value="1"/>
</dbReference>
<feature type="transmembrane region" description="Helical" evidence="6">
    <location>
        <begin position="227"/>
        <end position="248"/>
    </location>
</feature>
<sequence>MPLPPTTALTHVPGFRRLLTGRTLSVLATCLIPTALTLAVIHSTGSAGDLGLVLACELIPQLVLLPIGGVLADRQPPQRVAFAADLVRGLVQLAIGIELLAGTVNILHLSVLSVITGAAVAIGTPTVSPLVTAVVPPEARLRANSHLGTARGIALVAGPGIVGVMVVTIGVGWSFVLTAALFLVAATTLGGLKVTRHERPAGHSTFLKDLAEGWQVVRSHRWFWTNLVGHGISNLTAGVLMTLGPLIAVRELGGDTSWVITYQCGMVGMLLGAYLAPRLSIPRPLVATSLGGAVFALPLLTFAVPAPTAVNAAAYFVAMLGLGILNTVWQTVMQQQFEPHTLARADSYDALLSFAARPLGLALAAPVAATTGNAAVLVVAAVLVGAGSLGLLALREVRTMGFVTHEETVPEAVTAAETADDH</sequence>
<keyword evidence="9" id="KW-1185">Reference proteome</keyword>
<dbReference type="SUPFAM" id="SSF103473">
    <property type="entry name" value="MFS general substrate transporter"/>
    <property type="match status" value="1"/>
</dbReference>
<feature type="transmembrane region" description="Helical" evidence="6">
    <location>
        <begin position="173"/>
        <end position="192"/>
    </location>
</feature>
<keyword evidence="3 6" id="KW-0812">Transmembrane</keyword>
<keyword evidence="4 6" id="KW-1133">Transmembrane helix</keyword>
<feature type="transmembrane region" description="Helical" evidence="6">
    <location>
        <begin position="50"/>
        <end position="68"/>
    </location>
</feature>
<evidence type="ECO:0000259" key="7">
    <source>
        <dbReference type="PROSITE" id="PS50850"/>
    </source>
</evidence>
<feature type="transmembrane region" description="Helical" evidence="6">
    <location>
        <begin position="350"/>
        <end position="368"/>
    </location>
</feature>
<dbReference type="InterPro" id="IPR036259">
    <property type="entry name" value="MFS_trans_sf"/>
</dbReference>
<keyword evidence="2" id="KW-1003">Cell membrane</keyword>
<dbReference type="InterPro" id="IPR011701">
    <property type="entry name" value="MFS"/>
</dbReference>
<organism evidence="8 9">
    <name type="scientific">Streptomyces olivaceoviridis</name>
    <name type="common">Streptomyces corchorusii</name>
    <dbReference type="NCBI Taxonomy" id="1921"/>
    <lineage>
        <taxon>Bacteria</taxon>
        <taxon>Bacillati</taxon>
        <taxon>Actinomycetota</taxon>
        <taxon>Actinomycetes</taxon>
        <taxon>Kitasatosporales</taxon>
        <taxon>Streptomycetaceae</taxon>
        <taxon>Streptomyces</taxon>
    </lineage>
</organism>
<evidence type="ECO:0000256" key="4">
    <source>
        <dbReference type="ARBA" id="ARBA00022989"/>
    </source>
</evidence>
<evidence type="ECO:0000313" key="8">
    <source>
        <dbReference type="EMBL" id="MFI2155736.1"/>
    </source>
</evidence>
<reference evidence="8 9" key="1">
    <citation type="submission" date="2024-10" db="EMBL/GenBank/DDBJ databases">
        <title>The Natural Products Discovery Center: Release of the First 8490 Sequenced Strains for Exploring Actinobacteria Biosynthetic Diversity.</title>
        <authorList>
            <person name="Kalkreuter E."/>
            <person name="Kautsar S.A."/>
            <person name="Yang D."/>
            <person name="Bader C.D."/>
            <person name="Teijaro C.N."/>
            <person name="Fluegel L."/>
            <person name="Davis C.M."/>
            <person name="Simpson J.R."/>
            <person name="Lauterbach L."/>
            <person name="Steele A.D."/>
            <person name="Gui C."/>
            <person name="Meng S."/>
            <person name="Li G."/>
            <person name="Viehrig K."/>
            <person name="Ye F."/>
            <person name="Su P."/>
            <person name="Kiefer A.F."/>
            <person name="Nichols A."/>
            <person name="Cepeda A.J."/>
            <person name="Yan W."/>
            <person name="Fan B."/>
            <person name="Jiang Y."/>
            <person name="Adhikari A."/>
            <person name="Zheng C.-J."/>
            <person name="Schuster L."/>
            <person name="Cowan T.M."/>
            <person name="Smanski M.J."/>
            <person name="Chevrette M.G."/>
            <person name="De Carvalho L.P.S."/>
            <person name="Shen B."/>
        </authorList>
    </citation>
    <scope>NUCLEOTIDE SEQUENCE [LARGE SCALE GENOMIC DNA]</scope>
    <source>
        <strain evidence="8 9">NPDC020295</strain>
    </source>
</reference>
<evidence type="ECO:0000256" key="2">
    <source>
        <dbReference type="ARBA" id="ARBA00022475"/>
    </source>
</evidence>
<evidence type="ECO:0000256" key="6">
    <source>
        <dbReference type="SAM" id="Phobius"/>
    </source>
</evidence>
<dbReference type="CDD" id="cd06173">
    <property type="entry name" value="MFS_MefA_like"/>
    <property type="match status" value="1"/>
</dbReference>
<evidence type="ECO:0000313" key="9">
    <source>
        <dbReference type="Proteomes" id="UP001611397"/>
    </source>
</evidence>
<evidence type="ECO:0000256" key="1">
    <source>
        <dbReference type="ARBA" id="ARBA00004651"/>
    </source>
</evidence>
<comment type="subcellular location">
    <subcellularLocation>
        <location evidence="1">Cell membrane</location>
        <topology evidence="1">Multi-pass membrane protein</topology>
    </subcellularLocation>
</comment>